<protein>
    <recommendedName>
        <fullName evidence="1">Insertion element IS150 protein InsJ-like helix-turn-helix domain-containing protein</fullName>
    </recommendedName>
</protein>
<accession>A0A0F9F8D2</accession>
<gene>
    <name evidence="2" type="ORF">LCGC14_2274900</name>
</gene>
<sequence>MSTNQNKRRILQQAKAWNPHPDHVTVTAFKTNPFFDPEDKVQVKYEMLRAREVEKAHLMETCSKFGFSRESYRHIRQRFYLEGIAGLFGHKRGRKGPLKATEELRGFIRSEHTRDRSLTAEDLAIRCYQEYGVTISRRTVFRILEKDDGYKKKRW</sequence>
<reference evidence="2" key="1">
    <citation type="journal article" date="2015" name="Nature">
        <title>Complex archaea that bridge the gap between prokaryotes and eukaryotes.</title>
        <authorList>
            <person name="Spang A."/>
            <person name="Saw J.H."/>
            <person name="Jorgensen S.L."/>
            <person name="Zaremba-Niedzwiedzka K."/>
            <person name="Martijn J."/>
            <person name="Lind A.E."/>
            <person name="van Eijk R."/>
            <person name="Schleper C."/>
            <person name="Guy L."/>
            <person name="Ettema T.J."/>
        </authorList>
    </citation>
    <scope>NUCLEOTIDE SEQUENCE</scope>
</reference>
<evidence type="ECO:0000259" key="1">
    <source>
        <dbReference type="Pfam" id="PF13518"/>
    </source>
</evidence>
<name>A0A0F9F8D2_9ZZZZ</name>
<dbReference type="InterPro" id="IPR055247">
    <property type="entry name" value="InsJ-like_HTH"/>
</dbReference>
<feature type="domain" description="Insertion element IS150 protein InsJ-like helix-turn-helix" evidence="1">
    <location>
        <begin position="48"/>
        <end position="95"/>
    </location>
</feature>
<dbReference type="AlphaFoldDB" id="A0A0F9F8D2"/>
<dbReference type="InterPro" id="IPR009057">
    <property type="entry name" value="Homeodomain-like_sf"/>
</dbReference>
<evidence type="ECO:0000313" key="2">
    <source>
        <dbReference type="EMBL" id="KKL53490.1"/>
    </source>
</evidence>
<dbReference type="EMBL" id="LAZR01031525">
    <property type="protein sequence ID" value="KKL53490.1"/>
    <property type="molecule type" value="Genomic_DNA"/>
</dbReference>
<comment type="caution">
    <text evidence="2">The sequence shown here is derived from an EMBL/GenBank/DDBJ whole genome shotgun (WGS) entry which is preliminary data.</text>
</comment>
<dbReference type="Pfam" id="PF13518">
    <property type="entry name" value="HTH_28"/>
    <property type="match status" value="1"/>
</dbReference>
<proteinExistence type="predicted"/>
<dbReference type="SUPFAM" id="SSF46689">
    <property type="entry name" value="Homeodomain-like"/>
    <property type="match status" value="1"/>
</dbReference>
<organism evidence="2">
    <name type="scientific">marine sediment metagenome</name>
    <dbReference type="NCBI Taxonomy" id="412755"/>
    <lineage>
        <taxon>unclassified sequences</taxon>
        <taxon>metagenomes</taxon>
        <taxon>ecological metagenomes</taxon>
    </lineage>
</organism>